<dbReference type="Gene3D" id="3.30.60.60">
    <property type="entry name" value="N-acetyl transferase-like"/>
    <property type="match status" value="1"/>
</dbReference>
<evidence type="ECO:0000256" key="16">
    <source>
        <dbReference type="RuleBase" id="RU361211"/>
    </source>
</evidence>
<dbReference type="OrthoDB" id="787137at2759"/>
<evidence type="ECO:0000256" key="18">
    <source>
        <dbReference type="SAM" id="MobiDB-lite"/>
    </source>
</evidence>
<feature type="compositionally biased region" description="Polar residues" evidence="18">
    <location>
        <begin position="1550"/>
        <end position="1562"/>
    </location>
</feature>
<feature type="compositionally biased region" description="Basic residues" evidence="18">
    <location>
        <begin position="1466"/>
        <end position="1476"/>
    </location>
</feature>
<keyword evidence="17" id="KW-0175">Coiled coil</keyword>
<evidence type="ECO:0000256" key="17">
    <source>
        <dbReference type="SAM" id="Coils"/>
    </source>
</evidence>
<dbReference type="VEuPathDB" id="FungiDB:CC1G_14419"/>
<evidence type="ECO:0000256" key="5">
    <source>
        <dbReference type="ARBA" id="ARBA00022723"/>
    </source>
</evidence>
<gene>
    <name evidence="21" type="ORF">CC1G_14419</name>
</gene>
<dbReference type="FunFam" id="3.30.40.10:FF:000005">
    <property type="entry name" value="zinc finger protein isoform X1"/>
    <property type="match status" value="1"/>
</dbReference>
<dbReference type="EC" id="2.3.1.48" evidence="3 16"/>
<name>D6RM30_COPC7</name>
<dbReference type="InterPro" id="IPR013083">
    <property type="entry name" value="Znf_RING/FYVE/PHD"/>
</dbReference>
<dbReference type="KEGG" id="cci:CC1G_14419"/>
<evidence type="ECO:0000259" key="19">
    <source>
        <dbReference type="PROSITE" id="PS50016"/>
    </source>
</evidence>
<dbReference type="InterPro" id="IPR002717">
    <property type="entry name" value="HAT_MYST-type"/>
</dbReference>
<feature type="domain" description="PHD-type" evidence="19">
    <location>
        <begin position="636"/>
        <end position="695"/>
    </location>
</feature>
<dbReference type="FunFam" id="3.40.630.30:FF:000001">
    <property type="entry name" value="Histone acetyltransferase"/>
    <property type="match status" value="1"/>
</dbReference>
<organism evidence="21 22">
    <name type="scientific">Coprinopsis cinerea (strain Okayama-7 / 130 / ATCC MYA-4618 / FGSC 9003)</name>
    <name type="common">Inky cap fungus</name>
    <name type="synonym">Hormographiella aspergillata</name>
    <dbReference type="NCBI Taxonomy" id="240176"/>
    <lineage>
        <taxon>Eukaryota</taxon>
        <taxon>Fungi</taxon>
        <taxon>Dikarya</taxon>
        <taxon>Basidiomycota</taxon>
        <taxon>Agaricomycotina</taxon>
        <taxon>Agaricomycetes</taxon>
        <taxon>Agaricomycetidae</taxon>
        <taxon>Agaricales</taxon>
        <taxon>Agaricineae</taxon>
        <taxon>Psathyrellaceae</taxon>
        <taxon>Coprinopsis</taxon>
    </lineage>
</organism>
<feature type="domain" description="MYST-type HAT" evidence="20">
    <location>
        <begin position="1059"/>
        <end position="1381"/>
    </location>
</feature>
<evidence type="ECO:0000313" key="21">
    <source>
        <dbReference type="EMBL" id="EFI27928.1"/>
    </source>
</evidence>
<dbReference type="GO" id="GO:0004402">
    <property type="term" value="F:histone acetyltransferase activity"/>
    <property type="evidence" value="ECO:0007669"/>
    <property type="project" value="InterPro"/>
</dbReference>
<dbReference type="PROSITE" id="PS50016">
    <property type="entry name" value="ZF_PHD_2"/>
    <property type="match status" value="2"/>
</dbReference>
<feature type="region of interest" description="Disordered" evidence="18">
    <location>
        <begin position="1385"/>
        <end position="1701"/>
    </location>
</feature>
<feature type="compositionally biased region" description="Basic residues" evidence="18">
    <location>
        <begin position="821"/>
        <end position="838"/>
    </location>
</feature>
<dbReference type="eggNOG" id="KOG2747">
    <property type="taxonomic scope" value="Eukaryota"/>
</dbReference>
<dbReference type="Pfam" id="PF13679">
    <property type="entry name" value="Methyltransf_32"/>
    <property type="match status" value="1"/>
</dbReference>
<evidence type="ECO:0000256" key="12">
    <source>
        <dbReference type="ARBA" id="ARBA00023163"/>
    </source>
</evidence>
<evidence type="ECO:0000259" key="20">
    <source>
        <dbReference type="PROSITE" id="PS51726"/>
    </source>
</evidence>
<evidence type="ECO:0000256" key="13">
    <source>
        <dbReference type="ARBA" id="ARBA00023242"/>
    </source>
</evidence>
<keyword evidence="22" id="KW-1185">Reference proteome</keyword>
<feature type="compositionally biased region" description="Polar residues" evidence="18">
    <location>
        <begin position="1596"/>
        <end position="1608"/>
    </location>
</feature>
<dbReference type="Pfam" id="PF17772">
    <property type="entry name" value="zf-MYST"/>
    <property type="match status" value="1"/>
</dbReference>
<dbReference type="InterPro" id="IPR050603">
    <property type="entry name" value="MYST_HAT"/>
</dbReference>
<evidence type="ECO:0000256" key="15">
    <source>
        <dbReference type="PROSITE-ProRule" id="PRU00146"/>
    </source>
</evidence>
<dbReference type="STRING" id="240176.D6RM30"/>
<feature type="compositionally biased region" description="Low complexity" evidence="18">
    <location>
        <begin position="1031"/>
        <end position="1043"/>
    </location>
</feature>
<feature type="compositionally biased region" description="Polar residues" evidence="18">
    <location>
        <begin position="2087"/>
        <end position="2106"/>
    </location>
</feature>
<dbReference type="FunFam" id="3.30.60.60:FF:000001">
    <property type="entry name" value="Histone acetyltransferase"/>
    <property type="match status" value="1"/>
</dbReference>
<dbReference type="Proteomes" id="UP000001861">
    <property type="component" value="Unassembled WGS sequence"/>
</dbReference>
<evidence type="ECO:0000256" key="11">
    <source>
        <dbReference type="ARBA" id="ARBA00023015"/>
    </source>
</evidence>
<evidence type="ECO:0000256" key="7">
    <source>
        <dbReference type="ARBA" id="ARBA00022771"/>
    </source>
</evidence>
<feature type="region of interest" description="Disordered" evidence="18">
    <location>
        <begin position="1772"/>
        <end position="1889"/>
    </location>
</feature>
<feature type="compositionally biased region" description="Polar residues" evidence="18">
    <location>
        <begin position="1838"/>
        <end position="1850"/>
    </location>
</feature>
<feature type="compositionally biased region" description="Pro residues" evidence="18">
    <location>
        <begin position="2118"/>
        <end position="2128"/>
    </location>
</feature>
<comment type="catalytic activity">
    <reaction evidence="16">
        <text>L-lysyl-[protein] + acetyl-CoA = N(6)-acetyl-L-lysyl-[protein] + CoA + H(+)</text>
        <dbReference type="Rhea" id="RHEA:45948"/>
        <dbReference type="Rhea" id="RHEA-COMP:9752"/>
        <dbReference type="Rhea" id="RHEA-COMP:10731"/>
        <dbReference type="ChEBI" id="CHEBI:15378"/>
        <dbReference type="ChEBI" id="CHEBI:29969"/>
        <dbReference type="ChEBI" id="CHEBI:57287"/>
        <dbReference type="ChEBI" id="CHEBI:57288"/>
        <dbReference type="ChEBI" id="CHEBI:61930"/>
        <dbReference type="EC" id="2.3.1.48"/>
    </reaction>
</comment>
<dbReference type="HOGENOM" id="CLU_001196_2_0_1"/>
<evidence type="ECO:0000256" key="14">
    <source>
        <dbReference type="PIRSR" id="PIRSR602717-51"/>
    </source>
</evidence>
<dbReference type="InterPro" id="IPR001965">
    <property type="entry name" value="Znf_PHD"/>
</dbReference>
<keyword evidence="4" id="KW-0808">Transferase</keyword>
<dbReference type="GO" id="GO:0005634">
    <property type="term" value="C:nucleus"/>
    <property type="evidence" value="ECO:0007669"/>
    <property type="project" value="UniProtKB-SubCell"/>
</dbReference>
<keyword evidence="9" id="KW-0156">Chromatin regulator</keyword>
<feature type="compositionally biased region" description="Polar residues" evidence="18">
    <location>
        <begin position="2170"/>
        <end position="2179"/>
    </location>
</feature>
<evidence type="ECO:0000256" key="9">
    <source>
        <dbReference type="ARBA" id="ARBA00022853"/>
    </source>
</evidence>
<dbReference type="InterPro" id="IPR025714">
    <property type="entry name" value="Methyltranfer_dom"/>
</dbReference>
<dbReference type="SUPFAM" id="SSF57903">
    <property type="entry name" value="FYVE/PHD zinc finger"/>
    <property type="match status" value="1"/>
</dbReference>
<comment type="similarity">
    <text evidence="2 16">Belongs to the MYST (SAS/MOZ) family.</text>
</comment>
<feature type="region of interest" description="Disordered" evidence="18">
    <location>
        <begin position="798"/>
        <end position="968"/>
    </location>
</feature>
<feature type="domain" description="PHD-type" evidence="19">
    <location>
        <begin position="692"/>
        <end position="762"/>
    </location>
</feature>
<comment type="caution">
    <text evidence="21">The sequence shown here is derived from an EMBL/GenBank/DDBJ whole genome shotgun (WGS) entry which is preliminary data.</text>
</comment>
<dbReference type="EMBL" id="AACS02000004">
    <property type="protein sequence ID" value="EFI27928.1"/>
    <property type="molecule type" value="Genomic_DNA"/>
</dbReference>
<evidence type="ECO:0000256" key="1">
    <source>
        <dbReference type="ARBA" id="ARBA00004123"/>
    </source>
</evidence>
<feature type="compositionally biased region" description="Polar residues" evidence="18">
    <location>
        <begin position="1815"/>
        <end position="1825"/>
    </location>
</feature>
<dbReference type="GO" id="GO:1990467">
    <property type="term" value="C:NuA3a histone acetyltransferase complex"/>
    <property type="evidence" value="ECO:0007669"/>
    <property type="project" value="TreeGrafter"/>
</dbReference>
<feature type="compositionally biased region" description="Pro residues" evidence="18">
    <location>
        <begin position="1044"/>
        <end position="1053"/>
    </location>
</feature>
<dbReference type="GO" id="GO:0031507">
    <property type="term" value="P:heterochromatin formation"/>
    <property type="evidence" value="ECO:0007669"/>
    <property type="project" value="UniProtKB-ARBA"/>
</dbReference>
<dbReference type="InterPro" id="IPR019787">
    <property type="entry name" value="Znf_PHD-finger"/>
</dbReference>
<dbReference type="InterPro" id="IPR016181">
    <property type="entry name" value="Acyl_CoA_acyltransferase"/>
</dbReference>
<feature type="region of interest" description="Disordered" evidence="18">
    <location>
        <begin position="1728"/>
        <end position="1749"/>
    </location>
</feature>
<dbReference type="Pfam" id="PF01853">
    <property type="entry name" value="MOZ_SAS"/>
    <property type="match status" value="1"/>
</dbReference>
<dbReference type="eggNOG" id="KOG1244">
    <property type="taxonomic scope" value="Eukaryota"/>
</dbReference>
<dbReference type="PROSITE" id="PS51726">
    <property type="entry name" value="MYST_HAT"/>
    <property type="match status" value="1"/>
</dbReference>
<keyword evidence="5" id="KW-0479">Metal-binding</keyword>
<keyword evidence="8" id="KW-0862">Zinc</keyword>
<keyword evidence="13 16" id="KW-0539">Nucleus</keyword>
<dbReference type="RefSeq" id="XP_002911422.1">
    <property type="nucleotide sequence ID" value="XM_002911376.1"/>
</dbReference>
<dbReference type="InParanoid" id="D6RM30"/>
<evidence type="ECO:0000256" key="8">
    <source>
        <dbReference type="ARBA" id="ARBA00022833"/>
    </source>
</evidence>
<feature type="compositionally biased region" description="Polar residues" evidence="18">
    <location>
        <begin position="1402"/>
        <end position="1413"/>
    </location>
</feature>
<feature type="compositionally biased region" description="Polar residues" evidence="18">
    <location>
        <begin position="1775"/>
        <end position="1786"/>
    </location>
</feature>
<feature type="region of interest" description="Disordered" evidence="18">
    <location>
        <begin position="1031"/>
        <end position="1057"/>
    </location>
</feature>
<dbReference type="SUPFAM" id="SSF55729">
    <property type="entry name" value="Acyl-CoA N-acyltransferases (Nat)"/>
    <property type="match status" value="1"/>
</dbReference>
<dbReference type="OMA" id="PHINYIN"/>
<dbReference type="PANTHER" id="PTHR10615">
    <property type="entry name" value="HISTONE ACETYLTRANSFERASE"/>
    <property type="match status" value="1"/>
</dbReference>
<protein>
    <recommendedName>
        <fullName evidence="3 16">Histone acetyltransferase</fullName>
        <ecNumber evidence="3 16">2.3.1.48</ecNumber>
    </recommendedName>
</protein>
<feature type="active site" description="Proton donor/acceptor" evidence="14">
    <location>
        <position position="1237"/>
    </location>
</feature>
<keyword evidence="7 15" id="KW-0863">Zinc-finger</keyword>
<feature type="compositionally biased region" description="Basic and acidic residues" evidence="18">
    <location>
        <begin position="1532"/>
        <end position="1547"/>
    </location>
</feature>
<keyword evidence="11" id="KW-0805">Transcription regulation</keyword>
<evidence type="ECO:0000256" key="3">
    <source>
        <dbReference type="ARBA" id="ARBA00013184"/>
    </source>
</evidence>
<dbReference type="Gene3D" id="3.40.630.30">
    <property type="match status" value="1"/>
</dbReference>
<dbReference type="PANTHER" id="PTHR10615:SF161">
    <property type="entry name" value="HISTONE ACETYLTRANSFERASE KAT7"/>
    <property type="match status" value="1"/>
</dbReference>
<reference evidence="21 22" key="1">
    <citation type="journal article" date="2010" name="Proc. Natl. Acad. Sci. U.S.A.">
        <title>Insights into evolution of multicellular fungi from the assembled chromosomes of the mushroom Coprinopsis cinerea (Coprinus cinereus).</title>
        <authorList>
            <person name="Stajich J.E."/>
            <person name="Wilke S.K."/>
            <person name="Ahren D."/>
            <person name="Au C.H."/>
            <person name="Birren B.W."/>
            <person name="Borodovsky M."/>
            <person name="Burns C."/>
            <person name="Canback B."/>
            <person name="Casselton L.A."/>
            <person name="Cheng C.K."/>
            <person name="Deng J."/>
            <person name="Dietrich F.S."/>
            <person name="Fargo D.C."/>
            <person name="Farman M.L."/>
            <person name="Gathman A.C."/>
            <person name="Goldberg J."/>
            <person name="Guigo R."/>
            <person name="Hoegger P.J."/>
            <person name="Hooker J.B."/>
            <person name="Huggins A."/>
            <person name="James T.Y."/>
            <person name="Kamada T."/>
            <person name="Kilaru S."/>
            <person name="Kodira C."/>
            <person name="Kues U."/>
            <person name="Kupfer D."/>
            <person name="Kwan H.S."/>
            <person name="Lomsadze A."/>
            <person name="Li W."/>
            <person name="Lilly W.W."/>
            <person name="Ma L.J."/>
            <person name="Mackey A.J."/>
            <person name="Manning G."/>
            <person name="Martin F."/>
            <person name="Muraguchi H."/>
            <person name="Natvig D.O."/>
            <person name="Palmerini H."/>
            <person name="Ramesh M.A."/>
            <person name="Rehmeyer C.J."/>
            <person name="Roe B.A."/>
            <person name="Shenoy N."/>
            <person name="Stanke M."/>
            <person name="Ter-Hovhannisyan V."/>
            <person name="Tunlid A."/>
            <person name="Velagapudi R."/>
            <person name="Vision T.J."/>
            <person name="Zeng Q."/>
            <person name="Zolan M.E."/>
            <person name="Pukkila P.J."/>
        </authorList>
    </citation>
    <scope>NUCLEOTIDE SEQUENCE [LARGE SCALE GENOMIC DNA]</scope>
    <source>
        <strain evidence="22">Okayama-7 / 130 / ATCC MYA-4618 / FGSC 9003</strain>
    </source>
</reference>
<comment type="subcellular location">
    <subcellularLocation>
        <location evidence="1 16">Nucleus</location>
    </subcellularLocation>
</comment>
<dbReference type="GO" id="GO:0003682">
    <property type="term" value="F:chromatin binding"/>
    <property type="evidence" value="ECO:0007669"/>
    <property type="project" value="TreeGrafter"/>
</dbReference>
<dbReference type="CDD" id="cd15526">
    <property type="entry name" value="PHD1_MOZ_d4"/>
    <property type="match status" value="1"/>
</dbReference>
<dbReference type="GeneID" id="9378346"/>
<keyword evidence="12" id="KW-0804">Transcription</keyword>
<dbReference type="GO" id="GO:0006357">
    <property type="term" value="P:regulation of transcription by RNA polymerase II"/>
    <property type="evidence" value="ECO:0007669"/>
    <property type="project" value="TreeGrafter"/>
</dbReference>
<dbReference type="InterPro" id="IPR036388">
    <property type="entry name" value="WH-like_DNA-bd_sf"/>
</dbReference>
<proteinExistence type="inferred from homology"/>
<dbReference type="InterPro" id="IPR029063">
    <property type="entry name" value="SAM-dependent_MTases_sf"/>
</dbReference>
<keyword evidence="10" id="KW-0007">Acetylation</keyword>
<keyword evidence="6" id="KW-0677">Repeat</keyword>
<dbReference type="InterPro" id="IPR040706">
    <property type="entry name" value="Zf-MYST"/>
</dbReference>
<dbReference type="SUPFAM" id="SSF53335">
    <property type="entry name" value="S-adenosyl-L-methionine-dependent methyltransferases"/>
    <property type="match status" value="1"/>
</dbReference>
<accession>D6RM30</accession>
<evidence type="ECO:0000256" key="4">
    <source>
        <dbReference type="ARBA" id="ARBA00022679"/>
    </source>
</evidence>
<dbReference type="Gene3D" id="1.10.10.10">
    <property type="entry name" value="Winged helix-like DNA-binding domain superfamily/Winged helix DNA-binding domain"/>
    <property type="match status" value="1"/>
</dbReference>
<dbReference type="Gene3D" id="3.40.50.150">
    <property type="entry name" value="Vaccinia Virus protein VP39"/>
    <property type="match status" value="1"/>
</dbReference>
<evidence type="ECO:0000256" key="10">
    <source>
        <dbReference type="ARBA" id="ARBA00022990"/>
    </source>
</evidence>
<evidence type="ECO:0000313" key="22">
    <source>
        <dbReference type="Proteomes" id="UP000001861"/>
    </source>
</evidence>
<feature type="compositionally biased region" description="Acidic residues" evidence="18">
    <location>
        <begin position="854"/>
        <end position="863"/>
    </location>
</feature>
<dbReference type="Gene3D" id="3.30.40.10">
    <property type="entry name" value="Zinc/RING finger domain, C3HC4 (zinc finger)"/>
    <property type="match status" value="1"/>
</dbReference>
<feature type="region of interest" description="Disordered" evidence="18">
    <location>
        <begin position="2020"/>
        <end position="2181"/>
    </location>
</feature>
<dbReference type="Pfam" id="PF00628">
    <property type="entry name" value="PHD"/>
    <property type="match status" value="1"/>
</dbReference>
<evidence type="ECO:0000256" key="2">
    <source>
        <dbReference type="ARBA" id="ARBA00010107"/>
    </source>
</evidence>
<dbReference type="GO" id="GO:0008270">
    <property type="term" value="F:zinc ion binding"/>
    <property type="evidence" value="ECO:0007669"/>
    <property type="project" value="UniProtKB-KW"/>
</dbReference>
<dbReference type="GO" id="GO:0003712">
    <property type="term" value="F:transcription coregulator activity"/>
    <property type="evidence" value="ECO:0007669"/>
    <property type="project" value="TreeGrafter"/>
</dbReference>
<sequence>MASYIKALVELNSGFRNPHHPDVPLHIVDVGSGQGYLTRTLASLFPDARVLALDADEGQTIGAELKLGKENKRHPSANTNPRITHKTVLITPESLIKSVDDWVTGTHPKRDAVAPVLFVALHACGSLTPDILRAFVSATSRIGSDNIWYPCSTVAVGCCYNLMYPGDYPLSKVLRSHQPLHQPLPASAYHLAAQIPEAWLVPNPAAPISGWKMQPSMELATRKIVWRALLGYALRTPFAKISTDEAEPATATERVQAKCKKSAEVPVKWWLYNEPMPNASHASRQVLSEANGSFKRLPSVVHADPQIQQQQTVGVGQTATAMRLGKLPDSAYRQGWHHFLDVAGKKLGVKWNLGDGEATSTLFDTLRSPELEQKIETLHFLRCLLGPVVESSILLDRLVWLQEQLCVGDRRTLGHTSLGVGGTWGFVWRQYFRTISNGYFISRILGSVATMRPCKVLVRVATRELIRTANKGKYHWSLFATATRAVCLYLCVRVIKRALVRCPGRPMRGLAFPVDAASNRETSHEYGTPMSAGDDIPIDPALTGEATAIDPVLVAEEQSMREASFQPQNVPQEPLYPPPVQVHTPMAQDDEERQYSQAPQGDPFAPQMIVPYIHIEPEPASPPPVKTKRKRKVKREEECGFCNGNDQFNVRTEQPEQMTHCIECGRSGHPTCMQLAHIGDVIRSYPWRCIECKICEVCSRKGDDVRFVQLDLLGQTTDNPLLFQEKMMFCDSCDRGWHMYCLNPPMDETPPGKWSCPQCSPLFPEQGIPMFVDGVLPGPYHIPSPHIPALPIPIPREASVASTSQSARQEAPEVPVEVAKPRRGRPPTGRRRGRPRKHPLPEPPATPKAQEPAPEMEVDEEEPIAVPKPTRAGKATGKRGRGAAPPPPVESSEEEPEPQSSPVRRDRRKRPRDPSPAPSLPRVRLRLPTQNHSPSKGKGKEREEEDDDEDSVYGMFDDILSPEDRDTSKTMISRHDKILFERSRSIAEEKLHPQTAPPASAEPEQHDFFGAGPSRPLRSAALHHLTTALPSASTPTAVSTSPVPSTPGGPLPPQLSANPHMLRIRTIRFGEWDIKTWYDAPFPEEYATIPDGRLWICEFCLKYMKSRFGAVRHRVKCKARNPPGDEIYRDGPISIFEVDGRRNKIYCQNLCLLSKMFLDHKSLFYDVEPFLFYVVTEVDDIGARFVGYFSKEKRSPKDYNLSCIMTLPVRQRQGWGNLLIDFSYLLSKKEGRLGSPEKPLSALGQIGYRRYWTLAVMRYLEHAPDQIRLEDIAKATSMTLEDICQTLIEQNMIFIREPTPPIIRPSPGQAIKLPKGRKSGVGRRQLQRMQTQDRYGDNGGPFVPPKHYEIHFDRERVAAFMRAYEAKGQLKLKPEKLQWTPYLLSRKNKEPPQGLVTETPAMATSLNGLSPTTPRRKKITVSSPNKEEEDGEEKPERPQLNLFGSPPPDEAEEEEELPKPKVEVKARRRASKKTPAKPKERDRSPAPELVISPTSSRRLRNRTNGASPETATVKTPHISDALRRGRPRGTGRPKDVEVSLPVHKEDYSPSVRNLRSSRSKNNMAGGFDEKVTPLPSRKRRRVESPSDEEEAEVTQALGNTTPSSSGTATKVEMADDQAPSINGTCINGRHEEPSKGAPSEAQSGDVEGDDCDKVQPSSAEADNPPDSVEAIDGPVTFGMDEDGVKSDNPPSPPPAVEDGRGYINGIEKLEARPLHAESDLRSTLDVGLAEEEYGDEDADGEYEEEGDEEYQSYAWRDSTMQYGHMTMQDRRDANIDSNGSTHQSLGQALGSHAHLAPPSYPRPHPDPYRHPSTSPPTHNQPNSAQAHGGPPSAVHSMTFVTNPANGQTSPAMKRKQMDNQMNTVQISKRRRDDDDNFDIDGAGQGAKHWTDEEKTRLFRWLMGPNNDDHWNALRATKNSCLRECALEVFEGKKTYQALKGCYERNFNVFKQIYAVEAFHGHPGPYQTPNESDRTREYERRLQLARKASTDVGNVTARIIEHWFARGWYELFFRRWNGDPATTKPASLRGSTVAPTQNPPDDPEEEDPPPPPPAQSTTATIDFSAEPHPTLLPNGLPNGLAHDRQQTHSHPGQVNFLNPHAMSNPSNREVHQQQQHLAHPPPPPQPPQPLMSVGASPSLVPGPAQTPTMPPPPPHAHPSHPHHPQPQPPTNGNQGDTSAMSIPLTPNMVNTLMQYIQVQTQASRLKMEYLRRREEREEKEHKARYEAEQLRLERERFELEKLKTTGMSRLRTEKVFVSLLSLPYSRHSLTCHS</sequence>
<dbReference type="SMART" id="SM00249">
    <property type="entry name" value="PHD"/>
    <property type="match status" value="2"/>
</dbReference>
<dbReference type="InterPro" id="IPR011011">
    <property type="entry name" value="Znf_FYVE_PHD"/>
</dbReference>
<feature type="coiled-coil region" evidence="17">
    <location>
        <begin position="2210"/>
        <end position="2244"/>
    </location>
</feature>
<feature type="compositionally biased region" description="Polar residues" evidence="18">
    <location>
        <begin position="1492"/>
        <end position="1513"/>
    </location>
</feature>
<evidence type="ECO:0000256" key="6">
    <source>
        <dbReference type="ARBA" id="ARBA00022737"/>
    </source>
</evidence>
<feature type="compositionally biased region" description="Low complexity" evidence="18">
    <location>
        <begin position="2070"/>
        <end position="2079"/>
    </location>
</feature>